<dbReference type="PATRIC" id="fig|1582439.9.peg.57"/>
<dbReference type="PANTHER" id="PTHR21047">
    <property type="entry name" value="DTDP-6-DEOXY-D-GLUCOSE-3,5 EPIMERASE"/>
    <property type="match status" value="1"/>
</dbReference>
<dbReference type="AlphaFoldDB" id="A0A0C5BSJ3"/>
<dbReference type="SUPFAM" id="SSF51182">
    <property type="entry name" value="RmlC-like cupins"/>
    <property type="match status" value="1"/>
</dbReference>
<reference evidence="5" key="1">
    <citation type="submission" date="2015-02" db="EMBL/GenBank/DDBJ databases">
        <title>Characterization of two novel Thaumarchaeota isolated from the Northern Adriatic Sea.</title>
        <authorList>
            <person name="Bayer B."/>
            <person name="Vojvoda J."/>
            <person name="Offre P."/>
            <person name="Srivastava A."/>
            <person name="Elisabeth N."/>
            <person name="Garcia J.A.L."/>
            <person name="Schleper C."/>
            <person name="Herndl G.J."/>
        </authorList>
    </citation>
    <scope>NUCLEOTIDE SEQUENCE [LARGE SCALE GENOMIC DNA]</scope>
    <source>
        <strain evidence="5">D3C</strain>
    </source>
</reference>
<reference evidence="4 5" key="2">
    <citation type="journal article" date="2016" name="ISME J.">
        <title>Physiological and genomic characterization of two novel marine thaumarchaeal strains indicates niche differentiation.</title>
        <authorList>
            <person name="Bayer B."/>
            <person name="Vojvoda J."/>
            <person name="Offre P."/>
            <person name="Alves R.J."/>
            <person name="Elisabeth N.H."/>
            <person name="Garcia J.A."/>
            <person name="Volland J.M."/>
            <person name="Srivastava A."/>
            <person name="Schleper C."/>
            <person name="Herndl G.J."/>
        </authorList>
    </citation>
    <scope>NUCLEOTIDE SEQUENCE [LARGE SCALE GENOMIC DNA]</scope>
    <source>
        <strain evidence="4 5">D3C</strain>
    </source>
</reference>
<dbReference type="UniPathway" id="UPA00124"/>
<dbReference type="GeneID" id="41599230"/>
<dbReference type="Gene3D" id="2.60.120.10">
    <property type="entry name" value="Jelly Rolls"/>
    <property type="match status" value="1"/>
</dbReference>
<comment type="function">
    <text evidence="3">Catalyzes the epimerization of the C3' and C5'positions of dTDP-6-deoxy-D-xylo-4-hexulose, forming dTDP-6-deoxy-L-lyxo-4-hexulose.</text>
</comment>
<feature type="active site" description="Proton acceptor" evidence="1">
    <location>
        <position position="62"/>
    </location>
</feature>
<dbReference type="CDD" id="cd00438">
    <property type="entry name" value="cupin_RmlC"/>
    <property type="match status" value="1"/>
</dbReference>
<dbReference type="KEGG" id="nid:NPIRD3C_0057"/>
<dbReference type="Pfam" id="PF00908">
    <property type="entry name" value="dTDP_sugar_isom"/>
    <property type="match status" value="1"/>
</dbReference>
<dbReference type="HOGENOM" id="CLU_090940_1_0_2"/>
<dbReference type="GO" id="GO:0000271">
    <property type="term" value="P:polysaccharide biosynthetic process"/>
    <property type="evidence" value="ECO:0007669"/>
    <property type="project" value="TreeGrafter"/>
</dbReference>
<dbReference type="GO" id="GO:0005829">
    <property type="term" value="C:cytosol"/>
    <property type="evidence" value="ECO:0007669"/>
    <property type="project" value="TreeGrafter"/>
</dbReference>
<evidence type="ECO:0000256" key="1">
    <source>
        <dbReference type="PIRSR" id="PIRSR600888-1"/>
    </source>
</evidence>
<feature type="active site" description="Proton donor" evidence="1">
    <location>
        <position position="132"/>
    </location>
</feature>
<comment type="subunit">
    <text evidence="3">Homodimer.</text>
</comment>
<evidence type="ECO:0000313" key="5">
    <source>
        <dbReference type="Proteomes" id="UP000032027"/>
    </source>
</evidence>
<dbReference type="EMBL" id="CP010868">
    <property type="protein sequence ID" value="AJM91281.1"/>
    <property type="molecule type" value="Genomic_DNA"/>
</dbReference>
<protein>
    <recommendedName>
        <fullName evidence="3">dTDP-4-dehydrorhamnose 3,5-epimerase</fullName>
        <ecNumber evidence="3">5.1.3.13</ecNumber>
    </recommendedName>
    <alternativeName>
        <fullName evidence="3">Thymidine diphospho-4-keto-rhamnose 3,5-epimerase</fullName>
    </alternativeName>
</protein>
<proteinExistence type="inferred from homology"/>
<dbReference type="InterPro" id="IPR014710">
    <property type="entry name" value="RmlC-like_jellyroll"/>
</dbReference>
<keyword evidence="5" id="KW-1185">Reference proteome</keyword>
<comment type="catalytic activity">
    <reaction evidence="3">
        <text>dTDP-4-dehydro-6-deoxy-alpha-D-glucose = dTDP-4-dehydro-beta-L-rhamnose</text>
        <dbReference type="Rhea" id="RHEA:16969"/>
        <dbReference type="ChEBI" id="CHEBI:57649"/>
        <dbReference type="ChEBI" id="CHEBI:62830"/>
        <dbReference type="EC" id="5.1.3.13"/>
    </reaction>
</comment>
<sequence length="175" mass="20392">MIFTETPLKDVFVIEIKKLTDERGFFARSWDKKIFEQNKLNSNLVQCNISFNAKKGTIRGMHFQKAPHEESKLVRCVKGSVYEVAVDLRVDSKTYLQWFGITLSSENLKMLYVPEGFALGFQTLEDNTELFYQMSHEYVPQSSNGIRWNDPKLNICWPLTPTIISEKDKQLQFVK</sequence>
<dbReference type="RefSeq" id="WP_148702310.1">
    <property type="nucleotide sequence ID" value="NZ_CP010868.1"/>
</dbReference>
<dbReference type="Proteomes" id="UP000032027">
    <property type="component" value="Chromosome"/>
</dbReference>
<name>A0A0C5BSJ3_9ARCH</name>
<comment type="similarity">
    <text evidence="3">Belongs to the dTDP-4-dehydrorhamnose 3,5-epimerase family.</text>
</comment>
<dbReference type="GO" id="GO:0008830">
    <property type="term" value="F:dTDP-4-dehydrorhamnose 3,5-epimerase activity"/>
    <property type="evidence" value="ECO:0007669"/>
    <property type="project" value="UniProtKB-UniRule"/>
</dbReference>
<dbReference type="InterPro" id="IPR000888">
    <property type="entry name" value="RmlC-like"/>
</dbReference>
<dbReference type="STRING" id="1582439.NPIRD3C_0057"/>
<dbReference type="PANTHER" id="PTHR21047:SF2">
    <property type="entry name" value="THYMIDINE DIPHOSPHO-4-KETO-RHAMNOSE 3,5-EPIMERASE"/>
    <property type="match status" value="1"/>
</dbReference>
<dbReference type="NCBIfam" id="TIGR01221">
    <property type="entry name" value="rmlC"/>
    <property type="match status" value="1"/>
</dbReference>
<reference evidence="4 5" key="3">
    <citation type="journal article" date="2019" name="Int. J. Syst. Evol. Microbiol.">
        <title>Nitrosopumilus adriaticus sp. nov. and Nitrosopumilus piranensis sp. nov., two ammonia-oxidizing archaea from the Adriatic Sea and members of the class Nitrososphaeria.</title>
        <authorList>
            <person name="Bayer B."/>
            <person name="Vojvoda J."/>
            <person name="Reinthaler T."/>
            <person name="Reyes C."/>
            <person name="Pinto M."/>
            <person name="Herndl G.J."/>
        </authorList>
    </citation>
    <scope>NUCLEOTIDE SEQUENCE [LARGE SCALE GENOMIC DNA]</scope>
    <source>
        <strain evidence="4 5">D3C</strain>
    </source>
</reference>
<feature type="site" description="Participates in a stacking interaction with the thymidine ring of dTDP-4-oxo-6-deoxyglucose" evidence="2">
    <location>
        <position position="138"/>
    </location>
</feature>
<keyword evidence="3 4" id="KW-0413">Isomerase</keyword>
<evidence type="ECO:0000313" key="4">
    <source>
        <dbReference type="EMBL" id="AJM91281.1"/>
    </source>
</evidence>
<dbReference type="InterPro" id="IPR011051">
    <property type="entry name" value="RmlC_Cupin_sf"/>
</dbReference>
<dbReference type="EC" id="5.1.3.13" evidence="3"/>
<comment type="pathway">
    <text evidence="3">Carbohydrate biosynthesis; dTDP-L-rhamnose biosynthesis.</text>
</comment>
<organism evidence="4 5">
    <name type="scientific">Nitrosopumilus piranensis</name>
    <dbReference type="NCBI Taxonomy" id="1582439"/>
    <lineage>
        <taxon>Archaea</taxon>
        <taxon>Nitrososphaerota</taxon>
        <taxon>Nitrososphaeria</taxon>
        <taxon>Nitrosopumilales</taxon>
        <taxon>Nitrosopumilaceae</taxon>
        <taxon>Nitrosopumilus</taxon>
    </lineage>
</organism>
<evidence type="ECO:0000256" key="3">
    <source>
        <dbReference type="RuleBase" id="RU364069"/>
    </source>
</evidence>
<dbReference type="GO" id="GO:0019305">
    <property type="term" value="P:dTDP-rhamnose biosynthetic process"/>
    <property type="evidence" value="ECO:0007669"/>
    <property type="project" value="UniProtKB-UniRule"/>
</dbReference>
<gene>
    <name evidence="4" type="primary">rfbC</name>
    <name evidence="4" type="ORF">NPIRD3C_0057</name>
</gene>
<evidence type="ECO:0000256" key="2">
    <source>
        <dbReference type="PIRSR" id="PIRSR600888-3"/>
    </source>
</evidence>
<accession>A0A0C5BSJ3</accession>
<dbReference type="OrthoDB" id="2990at2157"/>